<dbReference type="PANTHER" id="PTHR35004">
    <property type="entry name" value="TRANSPOSASE RV3428C-RELATED"/>
    <property type="match status" value="1"/>
</dbReference>
<comment type="similarity">
    <text evidence="1">Belongs to the transposase IS21/IS408/IS1162 family.</text>
</comment>
<evidence type="ECO:0000256" key="2">
    <source>
        <dbReference type="SAM" id="MobiDB-lite"/>
    </source>
</evidence>
<dbReference type="InterPro" id="IPR012337">
    <property type="entry name" value="RNaseH-like_sf"/>
</dbReference>
<dbReference type="RefSeq" id="WP_257741808.1">
    <property type="nucleotide sequence ID" value="NZ_CP096115.1"/>
</dbReference>
<reference evidence="4" key="1">
    <citation type="submission" date="2022-04" db="EMBL/GenBank/DDBJ databases">
        <title>Complete genome of Methanoplanus endosymbiosus DSM 3599.</title>
        <authorList>
            <person name="Chen S.-C."/>
            <person name="You Y.-T."/>
            <person name="Zhou Y.-Z."/>
            <person name="Lai M.-C."/>
        </authorList>
    </citation>
    <scope>NUCLEOTIDE SEQUENCE</scope>
    <source>
        <strain evidence="4">DSM 3599</strain>
    </source>
</reference>
<sequence>MKNYKEILRLESLGLKKTEIAKSCNCSRTTVVNTLKRAKEYNLDWNKVKDLSNESIAKKIMPSHAPSVSYQMPDYEYIHREMAKSGVTLGLLWVEYCEQCRESGLIPYKQTQFNKYYRDFIHKTKATMHLEHKPGEIMEVDWAGQKVTIFDTDTGNSVKVSIFVSVLPYSGYAYVEGFLSQNQENWITAHVNSYRYFGGVTRILVPDNLKTGVIKNTADETIINKMYQELAEHYGTAILPARPYSPKDKATVEKSVNTVSTWILAALRNQEFLSLREFNEAIHEKLVDFNKNEFQKKEGCRESWFEEEKNYLIPLPEKPYEPAIWKTATVQYNYHVTVENKNYSCPYEYIRHKVDIRLTGRIVEIFYRGERIASHPRLKGHSSQYSTLKEHMPPNHQKYSSWNGERFQKWARSYGINTHAVVNYFLTRDKVEQQGYKSCMALLKLSDKYPQQHIEKACERALSYTPRPSLKSIQTILRSKQEILLTENESKEKDTSSQYAFTRGSDYYSGDDD</sequence>
<dbReference type="GO" id="GO:0015074">
    <property type="term" value="P:DNA integration"/>
    <property type="evidence" value="ECO:0007669"/>
    <property type="project" value="InterPro"/>
</dbReference>
<dbReference type="InterPro" id="IPR054353">
    <property type="entry name" value="IstA-like_C"/>
</dbReference>
<dbReference type="InterPro" id="IPR036397">
    <property type="entry name" value="RNaseH_sf"/>
</dbReference>
<dbReference type="InterPro" id="IPR001584">
    <property type="entry name" value="Integrase_cat-core"/>
</dbReference>
<dbReference type="PROSITE" id="PS50994">
    <property type="entry name" value="INTEGRASE"/>
    <property type="match status" value="1"/>
</dbReference>
<evidence type="ECO:0000313" key="5">
    <source>
        <dbReference type="Proteomes" id="UP001060368"/>
    </source>
</evidence>
<evidence type="ECO:0000256" key="1">
    <source>
        <dbReference type="ARBA" id="ARBA00009277"/>
    </source>
</evidence>
<proteinExistence type="inferred from homology"/>
<feature type="region of interest" description="Disordered" evidence="2">
    <location>
        <begin position="488"/>
        <end position="513"/>
    </location>
</feature>
<dbReference type="GO" id="GO:0003676">
    <property type="term" value="F:nucleic acid binding"/>
    <property type="evidence" value="ECO:0007669"/>
    <property type="project" value="InterPro"/>
</dbReference>
<organism evidence="4 5">
    <name type="scientific">Methanoplanus endosymbiosus</name>
    <dbReference type="NCBI Taxonomy" id="33865"/>
    <lineage>
        <taxon>Archaea</taxon>
        <taxon>Methanobacteriati</taxon>
        <taxon>Methanobacteriota</taxon>
        <taxon>Stenosarchaea group</taxon>
        <taxon>Methanomicrobia</taxon>
        <taxon>Methanomicrobiales</taxon>
        <taxon>Methanomicrobiaceae</taxon>
        <taxon>Methanoplanus</taxon>
    </lineage>
</organism>
<dbReference type="EMBL" id="CP096115">
    <property type="protein sequence ID" value="UUX91654.1"/>
    <property type="molecule type" value="Genomic_DNA"/>
</dbReference>
<dbReference type="GeneID" id="74307987"/>
<dbReference type="KEGG" id="mend:L6E24_09755"/>
<dbReference type="Pfam" id="PF22483">
    <property type="entry name" value="Mu-transpos_C_2"/>
    <property type="match status" value="1"/>
</dbReference>
<evidence type="ECO:0000313" key="4">
    <source>
        <dbReference type="EMBL" id="UUX91654.1"/>
    </source>
</evidence>
<dbReference type="PANTHER" id="PTHR35004:SF8">
    <property type="entry name" value="TRANSPOSASE RV3428C-RELATED"/>
    <property type="match status" value="1"/>
</dbReference>
<gene>
    <name evidence="4" type="primary">istA</name>
    <name evidence="4" type="ORF">L6E24_09755</name>
</gene>
<dbReference type="NCBIfam" id="NF033546">
    <property type="entry name" value="transpos_IS21"/>
    <property type="match status" value="1"/>
</dbReference>
<evidence type="ECO:0000259" key="3">
    <source>
        <dbReference type="PROSITE" id="PS50994"/>
    </source>
</evidence>
<protein>
    <submittedName>
        <fullName evidence="4">IS21 family transposase</fullName>
    </submittedName>
</protein>
<accession>A0A9E7PKC3</accession>
<dbReference type="AlphaFoldDB" id="A0A9E7PKC3"/>
<dbReference type="SUPFAM" id="SSF53098">
    <property type="entry name" value="Ribonuclease H-like"/>
    <property type="match status" value="1"/>
</dbReference>
<dbReference type="Proteomes" id="UP001060368">
    <property type="component" value="Chromosome"/>
</dbReference>
<dbReference type="Gene3D" id="3.30.420.10">
    <property type="entry name" value="Ribonuclease H-like superfamily/Ribonuclease H"/>
    <property type="match status" value="1"/>
</dbReference>
<feature type="domain" description="Integrase catalytic" evidence="3">
    <location>
        <begin position="130"/>
        <end position="322"/>
    </location>
</feature>
<name>A0A9E7PKC3_9EURY</name>
<keyword evidence="5" id="KW-1185">Reference proteome</keyword>